<evidence type="ECO:0000313" key="12">
    <source>
        <dbReference type="Proteomes" id="UP001626549"/>
    </source>
</evidence>
<dbReference type="RefSeq" id="WP_407326134.1">
    <property type="nucleotide sequence ID" value="NZ_CP136865.1"/>
</dbReference>
<comment type="catalytic activity">
    <reaction evidence="1 8">
        <text>Hydrolysis of terminal non-reducing beta-D-galactose residues in beta-D-galactosides.</text>
        <dbReference type="EC" id="3.2.1.23"/>
    </reaction>
</comment>
<dbReference type="InterPro" id="IPR013780">
    <property type="entry name" value="Glyco_hydro_b"/>
</dbReference>
<keyword evidence="6" id="KW-0862">Zinc</keyword>
<dbReference type="PIRSF" id="PIRSF001084">
    <property type="entry name" value="B-galactosidase"/>
    <property type="match status" value="1"/>
</dbReference>
<dbReference type="Gene3D" id="3.40.50.880">
    <property type="match status" value="1"/>
</dbReference>
<keyword evidence="5 8" id="KW-0378">Hydrolase</keyword>
<dbReference type="InterPro" id="IPR029062">
    <property type="entry name" value="Class_I_gatase-like"/>
</dbReference>
<evidence type="ECO:0000259" key="10">
    <source>
        <dbReference type="Pfam" id="PF08532"/>
    </source>
</evidence>
<feature type="domain" description="Glycoside hydrolase family 42 N-terminal" evidence="9">
    <location>
        <begin position="9"/>
        <end position="395"/>
    </location>
</feature>
<dbReference type="Proteomes" id="UP001626549">
    <property type="component" value="Chromosome"/>
</dbReference>
<comment type="similarity">
    <text evidence="2 8">Belongs to the glycosyl hydrolase 42 family.</text>
</comment>
<dbReference type="PANTHER" id="PTHR36447:SF2">
    <property type="entry name" value="BETA-GALACTOSIDASE YESZ"/>
    <property type="match status" value="1"/>
</dbReference>
<dbReference type="SUPFAM" id="SSF51011">
    <property type="entry name" value="Glycosyl hydrolase domain"/>
    <property type="match status" value="1"/>
</dbReference>
<dbReference type="CDD" id="cd03143">
    <property type="entry name" value="A4_beta-galactosidase_middle_domain"/>
    <property type="match status" value="1"/>
</dbReference>
<evidence type="ECO:0000256" key="5">
    <source>
        <dbReference type="ARBA" id="ARBA00022801"/>
    </source>
</evidence>
<dbReference type="SUPFAM" id="SSF51445">
    <property type="entry name" value="(Trans)glycosidases"/>
    <property type="match status" value="1"/>
</dbReference>
<dbReference type="InterPro" id="IPR017853">
    <property type="entry name" value="GH"/>
</dbReference>
<dbReference type="EC" id="3.2.1.23" evidence="3 8"/>
<evidence type="ECO:0000256" key="4">
    <source>
        <dbReference type="ARBA" id="ARBA00022723"/>
    </source>
</evidence>
<dbReference type="EMBL" id="CP136865">
    <property type="protein sequence ID" value="WOJ95438.1"/>
    <property type="molecule type" value="Genomic_DNA"/>
</dbReference>
<evidence type="ECO:0000256" key="1">
    <source>
        <dbReference type="ARBA" id="ARBA00001412"/>
    </source>
</evidence>
<name>A0ABZ0I9P3_9GAMM</name>
<organism evidence="11 12">
    <name type="scientific">Congregibacter brevis</name>
    <dbReference type="NCBI Taxonomy" id="3081201"/>
    <lineage>
        <taxon>Bacteria</taxon>
        <taxon>Pseudomonadati</taxon>
        <taxon>Pseudomonadota</taxon>
        <taxon>Gammaproteobacteria</taxon>
        <taxon>Cellvibrionales</taxon>
        <taxon>Halieaceae</taxon>
        <taxon>Congregibacter</taxon>
    </lineage>
</organism>
<dbReference type="InterPro" id="IPR013529">
    <property type="entry name" value="Glyco_hydro_42_N"/>
</dbReference>
<keyword evidence="4" id="KW-0479">Metal-binding</keyword>
<evidence type="ECO:0000256" key="2">
    <source>
        <dbReference type="ARBA" id="ARBA00005940"/>
    </source>
</evidence>
<evidence type="ECO:0000256" key="8">
    <source>
        <dbReference type="PIRNR" id="PIRNR001084"/>
    </source>
</evidence>
<keyword evidence="12" id="KW-1185">Reference proteome</keyword>
<evidence type="ECO:0000256" key="3">
    <source>
        <dbReference type="ARBA" id="ARBA00012756"/>
    </source>
</evidence>
<dbReference type="PANTHER" id="PTHR36447">
    <property type="entry name" value="BETA-GALACTOSIDASE GANA"/>
    <property type="match status" value="1"/>
</dbReference>
<sequence length="651" mass="74020">MALATLGVCYYPEHWPRELWPEQAATMRSGGIELVRIAEFAWSRIEPNPGQFDWEWLDAAVDALAAENLRIIMCTPTACPPLWLVERFPEILPVDSDDNIRRFGSRRHYRFASQVYLDESIRISQAVIDRYANHPSITGWQLDNEYGCHETTLSYSEDDGRAFQRWLEKRHKHIDALNTAWGTVFWSQEYRSFAEIGRPNLTVTEVNPSHSLDYWRFASDQVRDYNAAQRQLLKISQGSDRWVTHNFMGNFIDFDHFSVGADLDVATWDSYPLGFLDQGWFKEEEKLRYRRIGHPDWAAFHHDLYRAVGRGRFAVMEQQPGPVNWAESNAQPLDNAPAFWGMEAIAHGAEFVSYFRYQQLPRAQEQMHAALRLPTGEAAPAWRPVSRLAQELQSLTPNTTSQAPVALLFDYPSCWASMIQPHAPCMDQLESTFHYYSAARALGLDVDIVHSESELDAYELLIIPGTIIVNAAFVARAKNAGVSCLIGARSGSRDEHCGLPEILAPGVLQELIPLRVLAVDSMRRGAVRSFSYEGKSYEASRWHESVDSTLEPRMRCDDNAGLWYSADNHHYINAHVPTAFLTEVIREILSARDLKPKALPQSLRIRTRGSLTFAFNFSPESQSFVLDGANCIIGTRNLAHGDYAVWQSDCE</sequence>
<dbReference type="SUPFAM" id="SSF52317">
    <property type="entry name" value="Class I glutamine amidotransferase-like"/>
    <property type="match status" value="1"/>
</dbReference>
<evidence type="ECO:0000259" key="9">
    <source>
        <dbReference type="Pfam" id="PF02449"/>
    </source>
</evidence>
<reference evidence="11 12" key="1">
    <citation type="submission" date="2023-10" db="EMBL/GenBank/DDBJ databases">
        <title>Two novel species belonging to the OM43/NOR5 clade.</title>
        <authorList>
            <person name="Park M."/>
        </authorList>
    </citation>
    <scope>NUCLEOTIDE SEQUENCE [LARGE SCALE GENOMIC DNA]</scope>
    <source>
        <strain evidence="11 12">IMCC45268</strain>
    </source>
</reference>
<dbReference type="Gene3D" id="3.20.20.80">
    <property type="entry name" value="Glycosidases"/>
    <property type="match status" value="1"/>
</dbReference>
<dbReference type="Gene3D" id="2.60.40.1180">
    <property type="entry name" value="Golgi alpha-mannosidase II"/>
    <property type="match status" value="1"/>
</dbReference>
<dbReference type="Pfam" id="PF08532">
    <property type="entry name" value="Glyco_hydro_42M"/>
    <property type="match status" value="1"/>
</dbReference>
<evidence type="ECO:0000313" key="11">
    <source>
        <dbReference type="EMBL" id="WOJ95438.1"/>
    </source>
</evidence>
<dbReference type="Pfam" id="PF02449">
    <property type="entry name" value="Glyco_hydro_42"/>
    <property type="match status" value="1"/>
</dbReference>
<gene>
    <name evidence="11" type="ORF">R0137_09215</name>
</gene>
<dbReference type="InterPro" id="IPR003476">
    <property type="entry name" value="Glyco_hydro_42"/>
</dbReference>
<feature type="domain" description="Beta-galactosidase trimerisation" evidence="10">
    <location>
        <begin position="403"/>
        <end position="549"/>
    </location>
</feature>
<proteinExistence type="inferred from homology"/>
<evidence type="ECO:0000256" key="6">
    <source>
        <dbReference type="ARBA" id="ARBA00022833"/>
    </source>
</evidence>
<protein>
    <recommendedName>
        <fullName evidence="3 8">Beta-galactosidase</fullName>
        <shortName evidence="8">Beta-gal</shortName>
        <ecNumber evidence="3 8">3.2.1.23</ecNumber>
    </recommendedName>
</protein>
<dbReference type="InterPro" id="IPR013738">
    <property type="entry name" value="Beta_galactosidase_Trimer"/>
</dbReference>
<evidence type="ECO:0000256" key="7">
    <source>
        <dbReference type="ARBA" id="ARBA00023295"/>
    </source>
</evidence>
<accession>A0ABZ0I9P3</accession>
<keyword evidence="7 8" id="KW-0326">Glycosidase</keyword>